<organism evidence="1 2">
    <name type="scientific">Leucogyrophana mollusca</name>
    <dbReference type="NCBI Taxonomy" id="85980"/>
    <lineage>
        <taxon>Eukaryota</taxon>
        <taxon>Fungi</taxon>
        <taxon>Dikarya</taxon>
        <taxon>Basidiomycota</taxon>
        <taxon>Agaricomycotina</taxon>
        <taxon>Agaricomycetes</taxon>
        <taxon>Agaricomycetidae</taxon>
        <taxon>Boletales</taxon>
        <taxon>Boletales incertae sedis</taxon>
        <taxon>Leucogyrophana</taxon>
    </lineage>
</organism>
<dbReference type="Proteomes" id="UP000790709">
    <property type="component" value="Unassembled WGS sequence"/>
</dbReference>
<name>A0ACB8BQ91_9AGAM</name>
<comment type="caution">
    <text evidence="1">The sequence shown here is derived from an EMBL/GenBank/DDBJ whole genome shotgun (WGS) entry which is preliminary data.</text>
</comment>
<accession>A0ACB8BQ91</accession>
<evidence type="ECO:0000313" key="1">
    <source>
        <dbReference type="EMBL" id="KAH7927622.1"/>
    </source>
</evidence>
<gene>
    <name evidence="1" type="ORF">BV22DRAFT_259656</name>
</gene>
<dbReference type="EMBL" id="MU266363">
    <property type="protein sequence ID" value="KAH7927622.1"/>
    <property type="molecule type" value="Genomic_DNA"/>
</dbReference>
<protein>
    <submittedName>
        <fullName evidence="1">Uncharacterized protein</fullName>
    </submittedName>
</protein>
<sequence length="174" mass="20026">MYPRGFADVNGVGNESRKSKYLLCTNNRRHFIFTGRNEGTNTYRCWWWRYLQNFKLLISNLTTPNDASERIISRAGIFYHERGNPQLGSKIFLCFASRPRRGGVTLFLHLYWSLIPGPCLRSVCLGDRFIPMHSLTGERGWPHVSFSLARSTPALHSPGQLPSHQVTVVQFQIR</sequence>
<keyword evidence="2" id="KW-1185">Reference proteome</keyword>
<reference evidence="1" key="1">
    <citation type="journal article" date="2021" name="New Phytol.">
        <title>Evolutionary innovations through gain and loss of genes in the ectomycorrhizal Boletales.</title>
        <authorList>
            <person name="Wu G."/>
            <person name="Miyauchi S."/>
            <person name="Morin E."/>
            <person name="Kuo A."/>
            <person name="Drula E."/>
            <person name="Varga T."/>
            <person name="Kohler A."/>
            <person name="Feng B."/>
            <person name="Cao Y."/>
            <person name="Lipzen A."/>
            <person name="Daum C."/>
            <person name="Hundley H."/>
            <person name="Pangilinan J."/>
            <person name="Johnson J."/>
            <person name="Barry K."/>
            <person name="LaButti K."/>
            <person name="Ng V."/>
            <person name="Ahrendt S."/>
            <person name="Min B."/>
            <person name="Choi I.G."/>
            <person name="Park H."/>
            <person name="Plett J.M."/>
            <person name="Magnuson J."/>
            <person name="Spatafora J.W."/>
            <person name="Nagy L.G."/>
            <person name="Henrissat B."/>
            <person name="Grigoriev I.V."/>
            <person name="Yang Z.L."/>
            <person name="Xu J."/>
            <person name="Martin F.M."/>
        </authorList>
    </citation>
    <scope>NUCLEOTIDE SEQUENCE</scope>
    <source>
        <strain evidence="1">KUC20120723A-06</strain>
    </source>
</reference>
<proteinExistence type="predicted"/>
<evidence type="ECO:0000313" key="2">
    <source>
        <dbReference type="Proteomes" id="UP000790709"/>
    </source>
</evidence>